<sequence>MKNYLNYIAALAFFLMLLASCKKEYYQDGGTHNPNFDGTAMDFLESRKDLFDTLTQIVKLAGFENVLRNEEITFFAAPDPAIGKTLRGLNRFLYLSGQDTVKELDQIDPVVWRFFVSKYILKGKSVLKDFPQLDTTNMQAFPGQGYYTYDNEPMHIGVIFNDIKTKNADGVEQIVKYAGYRQLYFSDFGGFSISGLTVGPVATSDIQPTNGVVHVLQYSKHNFGFNSEDFILRAYNRGIKPPKN</sequence>
<dbReference type="PROSITE" id="PS51257">
    <property type="entry name" value="PROKAR_LIPOPROTEIN"/>
    <property type="match status" value="1"/>
</dbReference>
<evidence type="ECO:0008006" key="3">
    <source>
        <dbReference type="Google" id="ProtNLM"/>
    </source>
</evidence>
<proteinExistence type="predicted"/>
<dbReference type="SUPFAM" id="SSF82153">
    <property type="entry name" value="FAS1 domain"/>
    <property type="match status" value="1"/>
</dbReference>
<accession>A0ABW5KMR0</accession>
<keyword evidence="2" id="KW-1185">Reference proteome</keyword>
<evidence type="ECO:0000313" key="2">
    <source>
        <dbReference type="Proteomes" id="UP001597545"/>
    </source>
</evidence>
<dbReference type="EMBL" id="JBHULR010000015">
    <property type="protein sequence ID" value="MFD2549200.1"/>
    <property type="molecule type" value="Genomic_DNA"/>
</dbReference>
<evidence type="ECO:0000313" key="1">
    <source>
        <dbReference type="EMBL" id="MFD2549200.1"/>
    </source>
</evidence>
<dbReference type="Gene3D" id="2.30.180.10">
    <property type="entry name" value="FAS1 domain"/>
    <property type="match status" value="1"/>
</dbReference>
<comment type="caution">
    <text evidence="1">The sequence shown here is derived from an EMBL/GenBank/DDBJ whole genome shotgun (WGS) entry which is preliminary data.</text>
</comment>
<gene>
    <name evidence="1" type="ORF">ACFSR5_16250</name>
</gene>
<name>A0ABW5KMR0_9SPHI</name>
<dbReference type="Proteomes" id="UP001597545">
    <property type="component" value="Unassembled WGS sequence"/>
</dbReference>
<reference evidence="2" key="1">
    <citation type="journal article" date="2019" name="Int. J. Syst. Evol. Microbiol.">
        <title>The Global Catalogue of Microorganisms (GCM) 10K type strain sequencing project: providing services to taxonomists for standard genome sequencing and annotation.</title>
        <authorList>
            <consortium name="The Broad Institute Genomics Platform"/>
            <consortium name="The Broad Institute Genome Sequencing Center for Infectious Disease"/>
            <person name="Wu L."/>
            <person name="Ma J."/>
        </authorList>
    </citation>
    <scope>NUCLEOTIDE SEQUENCE [LARGE SCALE GENOMIC DNA]</scope>
    <source>
        <strain evidence="2">KCTC 42662</strain>
    </source>
</reference>
<protein>
    <recommendedName>
        <fullName evidence="3">FAS1 domain-containing protein</fullName>
    </recommendedName>
</protein>
<dbReference type="RefSeq" id="WP_380905519.1">
    <property type="nucleotide sequence ID" value="NZ_JBHUEG010000012.1"/>
</dbReference>
<dbReference type="InterPro" id="IPR036378">
    <property type="entry name" value="FAS1_dom_sf"/>
</dbReference>
<organism evidence="1 2">
    <name type="scientific">Sphingobacterium suaedae</name>
    <dbReference type="NCBI Taxonomy" id="1686402"/>
    <lineage>
        <taxon>Bacteria</taxon>
        <taxon>Pseudomonadati</taxon>
        <taxon>Bacteroidota</taxon>
        <taxon>Sphingobacteriia</taxon>
        <taxon>Sphingobacteriales</taxon>
        <taxon>Sphingobacteriaceae</taxon>
        <taxon>Sphingobacterium</taxon>
    </lineage>
</organism>